<dbReference type="PROSITE" id="PS51664">
    <property type="entry name" value="YCAO"/>
    <property type="match status" value="1"/>
</dbReference>
<dbReference type="Gene3D" id="3.30.1330.230">
    <property type="match status" value="1"/>
</dbReference>
<dbReference type="GeneID" id="3701504"/>
<dbReference type="AlphaFoldDB" id="A0A1U7EWD1"/>
<proteinExistence type="predicted"/>
<dbReference type="PANTHER" id="PTHR37809">
    <property type="entry name" value="RIBOSOMAL PROTEIN S12 METHYLTHIOTRANSFERASE ACCESSORY FACTOR YCAO"/>
    <property type="match status" value="1"/>
</dbReference>
<dbReference type="InterPro" id="IPR003776">
    <property type="entry name" value="YcaO-like_dom"/>
</dbReference>
<evidence type="ECO:0000313" key="3">
    <source>
        <dbReference type="Proteomes" id="UP000002698"/>
    </source>
</evidence>
<evidence type="ECO:0000313" key="2">
    <source>
        <dbReference type="EMBL" id="CAI49392.1"/>
    </source>
</evidence>
<dbReference type="EnsemblBacteria" id="CAI49392">
    <property type="protein sequence ID" value="CAI49392"/>
    <property type="gene ID" value="NP_2602A"/>
</dbReference>
<evidence type="ECO:0000259" key="1">
    <source>
        <dbReference type="PROSITE" id="PS51664"/>
    </source>
</evidence>
<name>A0A1U7EWD1_NATPD</name>
<dbReference type="EMBL" id="CR936257">
    <property type="protein sequence ID" value="CAI49392.1"/>
    <property type="molecule type" value="Genomic_DNA"/>
</dbReference>
<keyword evidence="3" id="KW-1185">Reference proteome</keyword>
<gene>
    <name evidence="2" type="ordered locus">NP_2602A</name>
</gene>
<dbReference type="KEGG" id="nph:NP_2602A"/>
<sequence>MTTVGIAGDAPATEAVRAALDDSAADTVAVDPAALGDVDIAVVSGDVGTGGFERAATTASETSTPLVCIEVGGIGGQAVAGVEAAVSGAAPGTACYECLRTRVAATAPDTDDGDTDRATARFAGAVAGREVARLVAGEESQLLGGVIEVPHAARQVLPVPGCSCGSRAGRQLELTHADRTLDESLSLAEGAFDERVGPITSVGEAESFPVPYYLASLAATPFSDADAPDHAAGVGLSWDPAFMKALGEGLERYSAAVYSTDRLLVDPDRRVPADAFVAPEPPGEVAYWYPAEHLETGERTAIPSELVVFPPPETRIRPAITTGLGLGNGTVEALCSGLYEVIERDAAMVSWYSTDDPMALAVEDEGYRTLAARAGSEGLSATALLLTQDVDVPVVAVCVHREGEWPRFAAGSAADLDPAAAARGALEEALQNWLELRRMGRTQAESESGAIGDYAAFPEAARAFVDAETTIPAESVGPAERPSGKAELTALVDRVSAAGLDAYGARLTPRDIEMLGFEAVRVVVPSAQPLFTGDAYFGDRARRVPAELGFEPQLDRPYHPYP</sequence>
<dbReference type="eggNOG" id="arCOG02882">
    <property type="taxonomic scope" value="Archaea"/>
</dbReference>
<dbReference type="InterPro" id="IPR027624">
    <property type="entry name" value="TOMM_cyclo_SagD"/>
</dbReference>
<dbReference type="RefSeq" id="WP_011323017.1">
    <property type="nucleotide sequence ID" value="NC_007426.1"/>
</dbReference>
<feature type="domain" description="YcaO" evidence="1">
    <location>
        <begin position="233"/>
        <end position="562"/>
    </location>
</feature>
<accession>A0A1U7EWD1</accession>
<dbReference type="Pfam" id="PF02624">
    <property type="entry name" value="YcaO"/>
    <property type="match status" value="1"/>
</dbReference>
<dbReference type="OrthoDB" id="7433at2157"/>
<dbReference type="NCBIfam" id="TIGR03604">
    <property type="entry name" value="TOMM_cyclo_SagD"/>
    <property type="match status" value="1"/>
</dbReference>
<dbReference type="STRING" id="348780.NP_2602A"/>
<dbReference type="HOGENOM" id="CLU_020793_2_1_2"/>
<dbReference type="Proteomes" id="UP000002698">
    <property type="component" value="Chromosome"/>
</dbReference>
<protein>
    <submittedName>
        <fullName evidence="2">DUF181 family protein</fullName>
    </submittedName>
</protein>
<organism evidence="2 3">
    <name type="scientific">Natronomonas pharaonis (strain ATCC 35678 / DSM 2160 / CIP 103997 / JCM 8858 / NBRC 14720 / NCIMB 2260 / Gabara)</name>
    <name type="common">Halobacterium pharaonis</name>
    <dbReference type="NCBI Taxonomy" id="348780"/>
    <lineage>
        <taxon>Archaea</taxon>
        <taxon>Methanobacteriati</taxon>
        <taxon>Methanobacteriota</taxon>
        <taxon>Stenosarchaea group</taxon>
        <taxon>Halobacteria</taxon>
        <taxon>Halobacteriales</taxon>
        <taxon>Natronomonadaceae</taxon>
        <taxon>Natronomonas</taxon>
    </lineage>
</organism>
<reference evidence="2 3" key="1">
    <citation type="journal article" date="2005" name="Genome Res.">
        <title>Living with two extremes: conclusions from the genome sequence of Natronomonas pharaonis.</title>
        <authorList>
            <person name="Falb M."/>
            <person name="Pfeiffer F."/>
            <person name="Palm P."/>
            <person name="Rodewald K."/>
            <person name="Hickmann V."/>
            <person name="Tittor J."/>
            <person name="Oesterhelt D."/>
        </authorList>
    </citation>
    <scope>NUCLEOTIDE SEQUENCE [LARGE SCALE GENOMIC DNA]</scope>
    <source>
        <strain evidence="3">ATCC 35678 / DSM 2160 / CIP 103997 / JCM 8858 / NBRC 14720 / NCIMB 2260 / Gabara</strain>
    </source>
</reference>
<dbReference type="PANTHER" id="PTHR37809:SF1">
    <property type="entry name" value="RIBOSOMAL PROTEIN S12 METHYLTHIOTRANSFERASE ACCESSORY FACTOR YCAO"/>
    <property type="match status" value="1"/>
</dbReference>